<keyword evidence="2" id="KW-0413">Isomerase</keyword>
<dbReference type="Gene3D" id="3.20.20.150">
    <property type="entry name" value="Divalent-metal-dependent TIM barrel enzymes"/>
    <property type="match status" value="1"/>
</dbReference>
<comment type="caution">
    <text evidence="2">The sequence shown here is derived from an EMBL/GenBank/DDBJ whole genome shotgun (WGS) entry which is preliminary data.</text>
</comment>
<sequence>MRMLQPGLCSVTFRSLTPQAVIDLAAANGIKAIEWGGDVHVPPGDLENARQVAARTAEAGLSVSSYGSYIFAPDFTPDDLTAVLETAGALGARHIRIWPGRRKRPSTEYSAADRRDTTQALATIADKANDYGMTIGLEYHPSSLTDTLPSAKQLAQDLPMSNLFFYWQPAPGLPLEDALTEISALGPRICHLHVFAWLSDASRLPLADRAEYWRACVDALPEGDWKKPAFAMLEFVRGDDIGQFGEDAVTLSKILAGHRAAD</sequence>
<gene>
    <name evidence="2" type="ORF">A7J57_01650</name>
</gene>
<dbReference type="PANTHER" id="PTHR12110:SF41">
    <property type="entry name" value="INOSOSE DEHYDRATASE"/>
    <property type="match status" value="1"/>
</dbReference>
<dbReference type="AlphaFoldDB" id="A0A176X5E3"/>
<evidence type="ECO:0000313" key="3">
    <source>
        <dbReference type="Proteomes" id="UP000077098"/>
    </source>
</evidence>
<feature type="domain" description="Xylose isomerase-like TIM barrel" evidence="1">
    <location>
        <begin position="22"/>
        <end position="194"/>
    </location>
</feature>
<organism evidence="2 3">
    <name type="scientific">Agrobacterium tumefaciens</name>
    <dbReference type="NCBI Taxonomy" id="358"/>
    <lineage>
        <taxon>Bacteria</taxon>
        <taxon>Pseudomonadati</taxon>
        <taxon>Pseudomonadota</taxon>
        <taxon>Alphaproteobacteria</taxon>
        <taxon>Hyphomicrobiales</taxon>
        <taxon>Rhizobiaceae</taxon>
        <taxon>Rhizobium/Agrobacterium group</taxon>
        <taxon>Agrobacterium</taxon>
        <taxon>Agrobacterium tumefaciens complex</taxon>
    </lineage>
</organism>
<evidence type="ECO:0000259" key="1">
    <source>
        <dbReference type="Pfam" id="PF01261"/>
    </source>
</evidence>
<dbReference type="Proteomes" id="UP000077098">
    <property type="component" value="Unassembled WGS sequence"/>
</dbReference>
<dbReference type="InterPro" id="IPR036237">
    <property type="entry name" value="Xyl_isomerase-like_sf"/>
</dbReference>
<dbReference type="EMBL" id="LXPS01000033">
    <property type="protein sequence ID" value="OAE41781.1"/>
    <property type="molecule type" value="Genomic_DNA"/>
</dbReference>
<dbReference type="InterPro" id="IPR050312">
    <property type="entry name" value="IolE/XylAMocC-like"/>
</dbReference>
<dbReference type="GO" id="GO:0016853">
    <property type="term" value="F:isomerase activity"/>
    <property type="evidence" value="ECO:0007669"/>
    <property type="project" value="UniProtKB-KW"/>
</dbReference>
<dbReference type="InterPro" id="IPR013022">
    <property type="entry name" value="Xyl_isomerase-like_TIM-brl"/>
</dbReference>
<dbReference type="RefSeq" id="WP_063949897.1">
    <property type="nucleotide sequence ID" value="NZ_LXPS01000033.1"/>
</dbReference>
<accession>A0A176X5E3</accession>
<protein>
    <submittedName>
        <fullName evidence="2">Xylose isomerase</fullName>
    </submittedName>
</protein>
<evidence type="ECO:0000313" key="2">
    <source>
        <dbReference type="EMBL" id="OAE41781.1"/>
    </source>
</evidence>
<proteinExistence type="predicted"/>
<dbReference type="PANTHER" id="PTHR12110">
    <property type="entry name" value="HYDROXYPYRUVATE ISOMERASE"/>
    <property type="match status" value="1"/>
</dbReference>
<name>A0A176X5E3_AGRTU</name>
<dbReference type="SUPFAM" id="SSF51658">
    <property type="entry name" value="Xylose isomerase-like"/>
    <property type="match status" value="1"/>
</dbReference>
<reference evidence="2 3" key="1">
    <citation type="submission" date="2016-05" db="EMBL/GenBank/DDBJ databases">
        <authorList>
            <person name="Lavstsen T."/>
            <person name="Jespersen J.S."/>
        </authorList>
    </citation>
    <scope>NUCLEOTIDE SEQUENCE [LARGE SCALE GENOMIC DNA]</scope>
    <source>
        <strain evidence="2 3">KCJ1736</strain>
    </source>
</reference>
<dbReference type="Pfam" id="PF01261">
    <property type="entry name" value="AP_endonuc_2"/>
    <property type="match status" value="1"/>
</dbReference>